<dbReference type="Proteomes" id="UP000815677">
    <property type="component" value="Unassembled WGS sequence"/>
</dbReference>
<organism evidence="1 2">
    <name type="scientific">Mycena chlorophos</name>
    <name type="common">Agaric fungus</name>
    <name type="synonym">Agaricus chlorophos</name>
    <dbReference type="NCBI Taxonomy" id="658473"/>
    <lineage>
        <taxon>Eukaryota</taxon>
        <taxon>Fungi</taxon>
        <taxon>Dikarya</taxon>
        <taxon>Basidiomycota</taxon>
        <taxon>Agaricomycotina</taxon>
        <taxon>Agaricomycetes</taxon>
        <taxon>Agaricomycetidae</taxon>
        <taxon>Agaricales</taxon>
        <taxon>Marasmiineae</taxon>
        <taxon>Mycenaceae</taxon>
        <taxon>Mycena</taxon>
    </lineage>
</organism>
<gene>
    <name evidence="1" type="ORF">MCHLO_08115</name>
</gene>
<evidence type="ECO:0008006" key="3">
    <source>
        <dbReference type="Google" id="ProtNLM"/>
    </source>
</evidence>
<protein>
    <recommendedName>
        <fullName evidence="3">F-box domain-containing protein</fullName>
    </recommendedName>
</protein>
<evidence type="ECO:0000313" key="1">
    <source>
        <dbReference type="EMBL" id="GAT50928.1"/>
    </source>
</evidence>
<reference evidence="1" key="1">
    <citation type="submission" date="2014-09" db="EMBL/GenBank/DDBJ databases">
        <title>Genome sequence of the luminous mushroom Mycena chlorophos for searching fungal bioluminescence genes.</title>
        <authorList>
            <person name="Tanaka Y."/>
            <person name="Kasuga D."/>
            <person name="Oba Y."/>
            <person name="Hase S."/>
            <person name="Sato K."/>
            <person name="Oba Y."/>
            <person name="Sakakibara Y."/>
        </authorList>
    </citation>
    <scope>NUCLEOTIDE SEQUENCE</scope>
</reference>
<name>A0ABQ0LIL6_MYCCL</name>
<sequence length="705" mass="78056">MSLPDELISEILSPALKVPEKLFSNLSPISPFAKYSVSTSSILLVCKAWLRVATPLLYDVVILRSKAQAKALGDALKLNPELGGFIRRLRVEGGFGMPLHLVLKNAPGITDIYLCLQIYASDSTAGLVAGLPLINPTRLLIFDVPENGLNNKHIVGLRGALRTALSEHWSNLNTIVLPFVDLSFNPLVSLSTSVRTVSLPYNKFHTHLLSPLRALASIPYLETIEIRGRPAKTPAKSLPYATDDARLKSILRWAKPYVRDAVARKRIYRLAIQPALNPTFQPLQSAPKDVSDAIWLRIIRFAHLAPMPKVNNSSDPSAQFRSDRKTLARRAAFLLVCKTFHRLGAPYLYRYIKCPPRAIRLLAKAVDANPRLAHHIRTIEVNASWDDGPFEELTAILEHASGLERVILPVDKGMFLPWPAIRLLSQHSGSTLKELTCRVKAPSSGGRPDPLALENFTALVRFAWAEIGDHGAQTSYFLPSKIASVSKSSLPALSFLILRSTDLCPALIGLDLPRLDRLSIRAPSFGAPYMNTNDAQLLDFLRVHGAKLLTLATDAETPTVKGESLLILCPSLIWLECRLGSTNDWDLELQAKGFRHAHLARLDVRLAPSVPKPEKIWAAIFVSESFQDGLKQLPALTDLRIGECVWPTNEYEISKSAYVKMAEQLAARTQAIKMKDKKGREWHPRLKTARAMAQAQARAAALDDE</sequence>
<keyword evidence="2" id="KW-1185">Reference proteome</keyword>
<dbReference type="EMBL" id="DF846747">
    <property type="protein sequence ID" value="GAT50928.1"/>
    <property type="molecule type" value="Genomic_DNA"/>
</dbReference>
<evidence type="ECO:0000313" key="2">
    <source>
        <dbReference type="Proteomes" id="UP000815677"/>
    </source>
</evidence>
<proteinExistence type="predicted"/>
<accession>A0ABQ0LIL6</accession>